<dbReference type="Pfam" id="PF03772">
    <property type="entry name" value="Competence"/>
    <property type="match status" value="1"/>
</dbReference>
<dbReference type="RefSeq" id="WP_078109900.1">
    <property type="nucleotide sequence ID" value="NZ_CP065424.1"/>
</dbReference>
<organism evidence="8 9">
    <name type="scientific">Heyndrickxia oleronia</name>
    <dbReference type="NCBI Taxonomy" id="38875"/>
    <lineage>
        <taxon>Bacteria</taxon>
        <taxon>Bacillati</taxon>
        <taxon>Bacillota</taxon>
        <taxon>Bacilli</taxon>
        <taxon>Bacillales</taxon>
        <taxon>Bacillaceae</taxon>
        <taxon>Heyndrickxia</taxon>
    </lineage>
</organism>
<dbReference type="NCBIfam" id="TIGR00361">
    <property type="entry name" value="ComEC_Rec2"/>
    <property type="match status" value="1"/>
</dbReference>
<dbReference type="InterPro" id="IPR025405">
    <property type="entry name" value="DUF4131"/>
</dbReference>
<dbReference type="GO" id="GO:0005886">
    <property type="term" value="C:plasma membrane"/>
    <property type="evidence" value="ECO:0007669"/>
    <property type="project" value="UniProtKB-SubCell"/>
</dbReference>
<feature type="transmembrane region" description="Helical" evidence="6">
    <location>
        <begin position="6"/>
        <end position="33"/>
    </location>
</feature>
<keyword evidence="5 6" id="KW-0472">Membrane</keyword>
<dbReference type="SUPFAM" id="SSF56281">
    <property type="entry name" value="Metallo-hydrolase/oxidoreductase"/>
    <property type="match status" value="1"/>
</dbReference>
<dbReference type="InterPro" id="IPR004797">
    <property type="entry name" value="Competence_ComEC/Rec2"/>
</dbReference>
<feature type="transmembrane region" description="Helical" evidence="6">
    <location>
        <begin position="389"/>
        <end position="411"/>
    </location>
</feature>
<evidence type="ECO:0000256" key="5">
    <source>
        <dbReference type="ARBA" id="ARBA00023136"/>
    </source>
</evidence>
<dbReference type="PANTHER" id="PTHR30619">
    <property type="entry name" value="DNA INTERNALIZATION/COMPETENCE PROTEIN COMEC/REC2"/>
    <property type="match status" value="1"/>
</dbReference>
<feature type="transmembrane region" description="Helical" evidence="6">
    <location>
        <begin position="264"/>
        <end position="283"/>
    </location>
</feature>
<dbReference type="InterPro" id="IPR001279">
    <property type="entry name" value="Metallo-B-lactamas"/>
</dbReference>
<evidence type="ECO:0000256" key="6">
    <source>
        <dbReference type="SAM" id="Phobius"/>
    </source>
</evidence>
<protein>
    <submittedName>
        <fullName evidence="8">DNA internalization-related competence protein ComEC/Rec2</fullName>
    </submittedName>
</protein>
<feature type="transmembrane region" description="Helical" evidence="6">
    <location>
        <begin position="323"/>
        <end position="342"/>
    </location>
</feature>
<feature type="transmembrane region" description="Helical" evidence="6">
    <location>
        <begin position="354"/>
        <end position="377"/>
    </location>
</feature>
<dbReference type="Gene3D" id="3.60.15.10">
    <property type="entry name" value="Ribonuclease Z/Hydroxyacylglutathione hydrolase-like"/>
    <property type="match status" value="1"/>
</dbReference>
<sequence length="763" mass="87134">MKGYWLFLAGTALCGSSLFLGVHWGLIIVFHCIWLRIVLLKKRKLIILSVGIYVIFALYGLWANEQRQVTKISPTQTSFFIQLNEPPHINGNQFKSMAKTNQKENIVLNYKIGTEVEKKRLMENMYSGIICKVEGELQKPESNRNENLFNYRLYLYRQNVHWILKVTSITSCEESSKGFIQWVLRARENGLKRVDNLFSPNTIPYAKALLFGDSSSFSEEIYSLYQRLGIVHLLAISGLHVGVISSGIFYILIRLGCPREMASWILLIILPTYAIITGIHPPVVRAVIMSMLIIGTIRKNSPISSTDALSICFILFLLKDPFIIFHIGFQLSFTVSLCILLASRSLLLRYRSFFTNLMLVSFISQISALPILSFHFFEISLTSIFSNIIYVPLYTFIVLPLFFLTFVSSYIDFTVFHFIENASHIVVSISEGFGSLLDFKYGVLVTGKPGMFFLCIFIVVSQLVLFLLERRRSITYSIFPLFMIILIFKISQFYDPTGEVTFIDVGQGDSILIRLPFHRGTYLIDTGGEVSFPQEEWAVRKKPFTVGKDIILPYLKSKGITKIDKLILTHSDSDHIGAAEELLERLTVHEILLSPNSWEKPMMLKTVQMALSKNISIKVVKAGFKWKNQSGYFRIIFPFDNHYEGNNDSLVLYAEFGGLSWLFTGDLEAKGEKELLENERLKVDVLKIGHHGSKGSSTEVFLQKLNPTYAIISAGKNNRYRHPHKEVLERLTENHIKIFRTDLQGAIQYNFLQNNGTFLTFSP</sequence>
<evidence type="ECO:0000313" key="9">
    <source>
        <dbReference type="Proteomes" id="UP000189761"/>
    </source>
</evidence>
<dbReference type="GO" id="GO:0030420">
    <property type="term" value="P:establishment of competence for transformation"/>
    <property type="evidence" value="ECO:0007669"/>
    <property type="project" value="InterPro"/>
</dbReference>
<accession>A0A8E2ID97</accession>
<dbReference type="Pfam" id="PF00753">
    <property type="entry name" value="Lactamase_B"/>
    <property type="match status" value="1"/>
</dbReference>
<gene>
    <name evidence="8" type="ORF">BWZ43_08020</name>
</gene>
<feature type="transmembrane region" description="Helical" evidence="6">
    <location>
        <begin position="45"/>
        <end position="62"/>
    </location>
</feature>
<feature type="transmembrane region" description="Helical" evidence="6">
    <location>
        <begin position="449"/>
        <end position="468"/>
    </location>
</feature>
<comment type="caution">
    <text evidence="8">The sequence shown here is derived from an EMBL/GenBank/DDBJ whole genome shotgun (WGS) entry which is preliminary data.</text>
</comment>
<keyword evidence="2" id="KW-1003">Cell membrane</keyword>
<name>A0A8E2ID97_9BACI</name>
<dbReference type="InterPro" id="IPR052159">
    <property type="entry name" value="Competence_DNA_uptake"/>
</dbReference>
<evidence type="ECO:0000256" key="2">
    <source>
        <dbReference type="ARBA" id="ARBA00022475"/>
    </source>
</evidence>
<dbReference type="AlphaFoldDB" id="A0A8E2ID97"/>
<evidence type="ECO:0000256" key="3">
    <source>
        <dbReference type="ARBA" id="ARBA00022692"/>
    </source>
</evidence>
<keyword evidence="3 6" id="KW-0812">Transmembrane</keyword>
<reference evidence="8 9" key="1">
    <citation type="submission" date="2017-01" db="EMBL/GenBank/DDBJ databases">
        <title>Draft genome sequence of Bacillus oleronius.</title>
        <authorList>
            <person name="Allam M."/>
        </authorList>
    </citation>
    <scope>NUCLEOTIDE SEQUENCE [LARGE SCALE GENOMIC DNA]</scope>
    <source>
        <strain evidence="8 9">DSM 9356</strain>
    </source>
</reference>
<evidence type="ECO:0000259" key="7">
    <source>
        <dbReference type="SMART" id="SM00849"/>
    </source>
</evidence>
<comment type="subcellular location">
    <subcellularLocation>
        <location evidence="1">Cell membrane</location>
        <topology evidence="1">Multi-pass membrane protein</topology>
    </subcellularLocation>
</comment>
<keyword evidence="4 6" id="KW-1133">Transmembrane helix</keyword>
<dbReference type="CDD" id="cd07731">
    <property type="entry name" value="ComA-like_MBL-fold"/>
    <property type="match status" value="1"/>
</dbReference>
<dbReference type="NCBIfam" id="TIGR00360">
    <property type="entry name" value="ComEC_N-term"/>
    <property type="match status" value="1"/>
</dbReference>
<dbReference type="Pfam" id="PF13567">
    <property type="entry name" value="DUF4131"/>
    <property type="match status" value="1"/>
</dbReference>
<dbReference type="InterPro" id="IPR036866">
    <property type="entry name" value="RibonucZ/Hydroxyglut_hydro"/>
</dbReference>
<feature type="transmembrane region" description="Helical" evidence="6">
    <location>
        <begin position="230"/>
        <end position="252"/>
    </location>
</feature>
<keyword evidence="9" id="KW-1185">Reference proteome</keyword>
<evidence type="ECO:0000256" key="1">
    <source>
        <dbReference type="ARBA" id="ARBA00004651"/>
    </source>
</evidence>
<dbReference type="SMART" id="SM00849">
    <property type="entry name" value="Lactamase_B"/>
    <property type="match status" value="1"/>
</dbReference>
<dbReference type="PANTHER" id="PTHR30619:SF1">
    <property type="entry name" value="RECOMBINATION PROTEIN 2"/>
    <property type="match status" value="1"/>
</dbReference>
<dbReference type="EMBL" id="MTLA01000074">
    <property type="protein sequence ID" value="OOP68915.1"/>
    <property type="molecule type" value="Genomic_DNA"/>
</dbReference>
<feature type="transmembrane region" description="Helical" evidence="6">
    <location>
        <begin position="475"/>
        <end position="494"/>
    </location>
</feature>
<evidence type="ECO:0000313" key="8">
    <source>
        <dbReference type="EMBL" id="OOP68915.1"/>
    </source>
</evidence>
<proteinExistence type="predicted"/>
<dbReference type="InterPro" id="IPR035681">
    <property type="entry name" value="ComA-like_MBL"/>
</dbReference>
<feature type="domain" description="Metallo-beta-lactamase" evidence="7">
    <location>
        <begin position="507"/>
        <end position="716"/>
    </location>
</feature>
<evidence type="ECO:0000256" key="4">
    <source>
        <dbReference type="ARBA" id="ARBA00022989"/>
    </source>
</evidence>
<dbReference type="Proteomes" id="UP000189761">
    <property type="component" value="Unassembled WGS sequence"/>
</dbReference>
<dbReference type="InterPro" id="IPR004477">
    <property type="entry name" value="ComEC_N"/>
</dbReference>